<dbReference type="Pfam" id="PF00884">
    <property type="entry name" value="Sulfatase"/>
    <property type="match status" value="2"/>
</dbReference>
<name>A0ABT2U8W6_9BACL</name>
<comment type="caution">
    <text evidence="5">The sequence shown here is derived from an EMBL/GenBank/DDBJ whole genome shotgun (WGS) entry which is preliminary data.</text>
</comment>
<feature type="domain" description="Sulfatase N-terminal" evidence="4">
    <location>
        <begin position="10"/>
        <end position="110"/>
    </location>
</feature>
<keyword evidence="2" id="KW-0378">Hydrolase</keyword>
<feature type="region of interest" description="Disordered" evidence="3">
    <location>
        <begin position="136"/>
        <end position="166"/>
    </location>
</feature>
<sequence length="483" mass="53709">MTLSSASKRPNLLLIMTDQHRADWLGCAGQAGVHTPNIDALAARGIRFTRAACNSPVCAPSRASIASGQYPHRTGVLHNKHNYPAGAPTYYQVLRKEGYRVGVVGKTDLHKADHYYGLDGDLPLLYHFGFTDPHETEGKGNASKSGEADASRSAAASASKPNAADKGKLREFRIAGPYQSYLQQQGLLVTFLEERRSRAGQPVWHTEATRLPPEHFHDSYIGCQACKFVEQVPDDAPWHLFVSFVGPHNPWDAPAAYVDRYADNVYSSDSEGQAEGKPSWIAERVQRQSGNMTEHALQKVKQHYAGAIQLIDDCVGELLERIDQRGFTDNTIVVFCADHGEMLGDHGMFLKTVFYEGALRVPLIIADPRSSRQGEVSDALVELTDLHPTFLDWAELDYSRNALDGKSLLPLLNGKTDEHKSYQISELLNGRMIGDKKYKYIENYNDLQELYDLEADPGERRNLASELPGVASKWLKKLKQACK</sequence>
<evidence type="ECO:0000256" key="2">
    <source>
        <dbReference type="ARBA" id="ARBA00022801"/>
    </source>
</evidence>
<evidence type="ECO:0000259" key="4">
    <source>
        <dbReference type="Pfam" id="PF00884"/>
    </source>
</evidence>
<organism evidence="5 6">
    <name type="scientific">Paenibacillus baimaensis</name>
    <dbReference type="NCBI Taxonomy" id="2982185"/>
    <lineage>
        <taxon>Bacteria</taxon>
        <taxon>Bacillati</taxon>
        <taxon>Bacillota</taxon>
        <taxon>Bacilli</taxon>
        <taxon>Bacillales</taxon>
        <taxon>Paenibacillaceae</taxon>
        <taxon>Paenibacillus</taxon>
    </lineage>
</organism>
<protein>
    <submittedName>
        <fullName evidence="5">Sulfatase-like hydrolase/transferase</fullName>
    </submittedName>
</protein>
<dbReference type="Gene3D" id="3.40.720.10">
    <property type="entry name" value="Alkaline Phosphatase, subunit A"/>
    <property type="match status" value="1"/>
</dbReference>
<dbReference type="InterPro" id="IPR017850">
    <property type="entry name" value="Alkaline_phosphatase_core_sf"/>
</dbReference>
<gene>
    <name evidence="5" type="ORF">OB236_02905</name>
</gene>
<dbReference type="PANTHER" id="PTHR45953">
    <property type="entry name" value="IDURONATE 2-SULFATASE"/>
    <property type="match status" value="1"/>
</dbReference>
<feature type="domain" description="Sulfatase N-terminal" evidence="4">
    <location>
        <begin position="228"/>
        <end position="395"/>
    </location>
</feature>
<evidence type="ECO:0000313" key="5">
    <source>
        <dbReference type="EMBL" id="MCU6791071.1"/>
    </source>
</evidence>
<evidence type="ECO:0000313" key="6">
    <source>
        <dbReference type="Proteomes" id="UP001652445"/>
    </source>
</evidence>
<dbReference type="EMBL" id="JAOQIO010000007">
    <property type="protein sequence ID" value="MCU6791071.1"/>
    <property type="molecule type" value="Genomic_DNA"/>
</dbReference>
<evidence type="ECO:0000256" key="1">
    <source>
        <dbReference type="ARBA" id="ARBA00022723"/>
    </source>
</evidence>
<evidence type="ECO:0000256" key="3">
    <source>
        <dbReference type="SAM" id="MobiDB-lite"/>
    </source>
</evidence>
<dbReference type="InterPro" id="IPR000917">
    <property type="entry name" value="Sulfatase_N"/>
</dbReference>
<accession>A0ABT2U8W6</accession>
<keyword evidence="1" id="KW-0479">Metal-binding</keyword>
<dbReference type="PANTHER" id="PTHR45953:SF1">
    <property type="entry name" value="IDURONATE 2-SULFATASE"/>
    <property type="match status" value="1"/>
</dbReference>
<reference evidence="5 6" key="1">
    <citation type="submission" date="2022-09" db="EMBL/GenBank/DDBJ databases">
        <authorList>
            <person name="Han X.L."/>
            <person name="Wang Q."/>
            <person name="Lu T."/>
        </authorList>
    </citation>
    <scope>NUCLEOTIDE SEQUENCE [LARGE SCALE GENOMIC DNA]</scope>
    <source>
        <strain evidence="5 6">WQ 127069</strain>
    </source>
</reference>
<dbReference type="RefSeq" id="WP_262682633.1">
    <property type="nucleotide sequence ID" value="NZ_JAOQIO010000007.1"/>
</dbReference>
<feature type="compositionally biased region" description="Low complexity" evidence="3">
    <location>
        <begin position="151"/>
        <end position="162"/>
    </location>
</feature>
<keyword evidence="6" id="KW-1185">Reference proteome</keyword>
<dbReference type="SUPFAM" id="SSF53649">
    <property type="entry name" value="Alkaline phosphatase-like"/>
    <property type="match status" value="1"/>
</dbReference>
<dbReference type="Proteomes" id="UP001652445">
    <property type="component" value="Unassembled WGS sequence"/>
</dbReference>
<proteinExistence type="predicted"/>